<organism evidence="1 2">
    <name type="scientific">Rhabditophanes sp. KR3021</name>
    <dbReference type="NCBI Taxonomy" id="114890"/>
    <lineage>
        <taxon>Eukaryota</taxon>
        <taxon>Metazoa</taxon>
        <taxon>Ecdysozoa</taxon>
        <taxon>Nematoda</taxon>
        <taxon>Chromadorea</taxon>
        <taxon>Rhabditida</taxon>
        <taxon>Tylenchina</taxon>
        <taxon>Panagrolaimomorpha</taxon>
        <taxon>Strongyloidoidea</taxon>
        <taxon>Alloionematidae</taxon>
        <taxon>Rhabditophanes</taxon>
    </lineage>
</organism>
<dbReference type="Proteomes" id="UP000095286">
    <property type="component" value="Unplaced"/>
</dbReference>
<accession>A0AC35TI97</accession>
<evidence type="ECO:0000313" key="2">
    <source>
        <dbReference type="WBParaSite" id="RSKR_0000092600.1"/>
    </source>
</evidence>
<dbReference type="WBParaSite" id="RSKR_0000092600.1">
    <property type="protein sequence ID" value="RSKR_0000092600.1"/>
    <property type="gene ID" value="RSKR_0000092600"/>
</dbReference>
<name>A0AC35TI97_9BILA</name>
<protein>
    <submittedName>
        <fullName evidence="2">GTP_EFTU_D2 domain-containing protein</fullName>
    </submittedName>
</protein>
<proteinExistence type="predicted"/>
<reference evidence="2" key="1">
    <citation type="submission" date="2016-11" db="UniProtKB">
        <authorList>
            <consortium name="WormBaseParasite"/>
        </authorList>
    </citation>
    <scope>IDENTIFICATION</scope>
    <source>
        <strain evidence="2">KR3021</strain>
    </source>
</reference>
<evidence type="ECO:0000313" key="1">
    <source>
        <dbReference type="Proteomes" id="UP000095286"/>
    </source>
</evidence>
<sequence length="205" mass="23536">MGLESKLKRVIDLVTSESFYYEENDGLAMRRDQMPAQYKARDLRQEMIEDLANCDESIENKFLNDINPSIDEINAAIRANNKGAQRMIENVIKYLPNAGEVTNKAKIKKADGEEDKLVLNSMRSVKKDKRNPFVELALKLEAGKDEPLMYLRVYEGEISRGDTIYATRDGRKVRVERLVRMHGNRMEDIGTTYAGDICVIYEMDC</sequence>